<gene>
    <name evidence="2" type="ORF">AV530_014848</name>
</gene>
<name>A0A1V4L0U1_PATFA</name>
<sequence>MSARIHLTWARLGTLQLCPLKAEIFPALGHHVSRSSEHEAGWSDKSSALPSSWSSKQQANNAPKTSAFSTSKLILAL</sequence>
<organism evidence="2 3">
    <name type="scientific">Patagioenas fasciata monilis</name>
    <dbReference type="NCBI Taxonomy" id="372326"/>
    <lineage>
        <taxon>Eukaryota</taxon>
        <taxon>Metazoa</taxon>
        <taxon>Chordata</taxon>
        <taxon>Craniata</taxon>
        <taxon>Vertebrata</taxon>
        <taxon>Euteleostomi</taxon>
        <taxon>Archelosauria</taxon>
        <taxon>Archosauria</taxon>
        <taxon>Dinosauria</taxon>
        <taxon>Saurischia</taxon>
        <taxon>Theropoda</taxon>
        <taxon>Coelurosauria</taxon>
        <taxon>Aves</taxon>
        <taxon>Neognathae</taxon>
        <taxon>Neoaves</taxon>
        <taxon>Columbimorphae</taxon>
        <taxon>Columbiformes</taxon>
        <taxon>Columbidae</taxon>
        <taxon>Patagioenas</taxon>
    </lineage>
</organism>
<evidence type="ECO:0000313" key="3">
    <source>
        <dbReference type="Proteomes" id="UP000190648"/>
    </source>
</evidence>
<accession>A0A1V4L0U1</accession>
<feature type="compositionally biased region" description="Low complexity" evidence="1">
    <location>
        <begin position="43"/>
        <end position="55"/>
    </location>
</feature>
<evidence type="ECO:0000313" key="2">
    <source>
        <dbReference type="EMBL" id="OPJ90275.1"/>
    </source>
</evidence>
<feature type="region of interest" description="Disordered" evidence="1">
    <location>
        <begin position="39"/>
        <end position="77"/>
    </location>
</feature>
<evidence type="ECO:0000256" key="1">
    <source>
        <dbReference type="SAM" id="MobiDB-lite"/>
    </source>
</evidence>
<reference evidence="2 3" key="1">
    <citation type="submission" date="2016-02" db="EMBL/GenBank/DDBJ databases">
        <title>Band-tailed pigeon sequencing and assembly.</title>
        <authorList>
            <person name="Soares A.E."/>
            <person name="Novak B.J."/>
            <person name="Rice E.S."/>
            <person name="O'Connell B."/>
            <person name="Chang D."/>
            <person name="Weber S."/>
            <person name="Shapiro B."/>
        </authorList>
    </citation>
    <scope>NUCLEOTIDE SEQUENCE [LARGE SCALE GENOMIC DNA]</scope>
    <source>
        <strain evidence="2">BTP2013</strain>
        <tissue evidence="2">Blood</tissue>
    </source>
</reference>
<comment type="caution">
    <text evidence="2">The sequence shown here is derived from an EMBL/GenBank/DDBJ whole genome shotgun (WGS) entry which is preliminary data.</text>
</comment>
<feature type="compositionally biased region" description="Polar residues" evidence="1">
    <location>
        <begin position="56"/>
        <end position="77"/>
    </location>
</feature>
<dbReference type="AlphaFoldDB" id="A0A1V4L0U1"/>
<dbReference type="EMBL" id="LSYS01000429">
    <property type="protein sequence ID" value="OPJ90275.1"/>
    <property type="molecule type" value="Genomic_DNA"/>
</dbReference>
<protein>
    <submittedName>
        <fullName evidence="2">Uncharacterized protein</fullName>
    </submittedName>
</protein>
<dbReference type="Proteomes" id="UP000190648">
    <property type="component" value="Unassembled WGS sequence"/>
</dbReference>
<keyword evidence="3" id="KW-1185">Reference proteome</keyword>
<proteinExistence type="predicted"/>